<evidence type="ECO:0000313" key="1">
    <source>
        <dbReference type="EMBL" id="KAJ7300664.1"/>
    </source>
</evidence>
<dbReference type="PANTHER" id="PTHR31912">
    <property type="entry name" value="IP13529P"/>
    <property type="match status" value="1"/>
</dbReference>
<name>A0AAD6YWF8_9AGAR</name>
<evidence type="ECO:0000313" key="2">
    <source>
        <dbReference type="Proteomes" id="UP001218218"/>
    </source>
</evidence>
<accession>A0AAD6YWF8</accession>
<sequence>MYDAGTAHYYVNELARLKNGDFVVPVRWLMYRGNAHADVFIVSFNKTGHATIDDSKTIIITAADLSENYLDLQDKKLIPQWSAETKKSSYIARMPNPKREIAGGDPLYVTLVDFFGDDVSGNRSKSWNKHLNTYMTNQTLPRKLLQQEFHVHFVSTSPHALMAEQFQEFKTAVEDTHSNPVCIQDENGKTTRFCIYCNCTPSDNPMQSEICGHIGGKGNKFCRKCHVGGMQLEKTTSKGYHALFEPGELRMKEHTLAELKKHVELACGGVSKHVQELQTQTGIKDVYTQYWIEQILARAAEMRQQEPDVSEATIKSELIQWPRDNEEKLYSPFLTLKGFDPAADTPVELLHTILLGAVKYVWHISHTPWSAEKKKTYSIRLQATNTEGLSIHAIHANYIMQYAGSLIGRQFKTIIQTAVFDLHDLVTEDQFTAWKAVGELSALLWVPEIRDLTQYRNALKIAVANVLDAVAQIDPSKIMTKIKYHLLMHINFDTIQLRPLIAMATEILKSYKYFTYSFFSSIGNQIFDMAKCLSSF</sequence>
<dbReference type="PANTHER" id="PTHR31912:SF34">
    <property type="entry name" value="NOTOCHORD-RELATED PROTEIN"/>
    <property type="match status" value="1"/>
</dbReference>
<proteinExistence type="predicted"/>
<dbReference type="AlphaFoldDB" id="A0AAD6YWF8"/>
<gene>
    <name evidence="1" type="ORF">DFH08DRAFT_979466</name>
</gene>
<reference evidence="1" key="1">
    <citation type="submission" date="2023-03" db="EMBL/GenBank/DDBJ databases">
        <title>Massive genome expansion in bonnet fungi (Mycena s.s.) driven by repeated elements and novel gene families across ecological guilds.</title>
        <authorList>
            <consortium name="Lawrence Berkeley National Laboratory"/>
            <person name="Harder C.B."/>
            <person name="Miyauchi S."/>
            <person name="Viragh M."/>
            <person name="Kuo A."/>
            <person name="Thoen E."/>
            <person name="Andreopoulos B."/>
            <person name="Lu D."/>
            <person name="Skrede I."/>
            <person name="Drula E."/>
            <person name="Henrissat B."/>
            <person name="Morin E."/>
            <person name="Kohler A."/>
            <person name="Barry K."/>
            <person name="LaButti K."/>
            <person name="Morin E."/>
            <person name="Salamov A."/>
            <person name="Lipzen A."/>
            <person name="Mereny Z."/>
            <person name="Hegedus B."/>
            <person name="Baldrian P."/>
            <person name="Stursova M."/>
            <person name="Weitz H."/>
            <person name="Taylor A."/>
            <person name="Grigoriev I.V."/>
            <person name="Nagy L.G."/>
            <person name="Martin F."/>
            <person name="Kauserud H."/>
        </authorList>
    </citation>
    <scope>NUCLEOTIDE SEQUENCE</scope>
    <source>
        <strain evidence="1">CBHHK002</strain>
    </source>
</reference>
<protein>
    <submittedName>
        <fullName evidence="1">Uncharacterized protein</fullName>
    </submittedName>
</protein>
<dbReference type="Proteomes" id="UP001218218">
    <property type="component" value="Unassembled WGS sequence"/>
</dbReference>
<comment type="caution">
    <text evidence="1">The sequence shown here is derived from an EMBL/GenBank/DDBJ whole genome shotgun (WGS) entry which is preliminary data.</text>
</comment>
<keyword evidence="2" id="KW-1185">Reference proteome</keyword>
<organism evidence="1 2">
    <name type="scientific">Mycena albidolilacea</name>
    <dbReference type="NCBI Taxonomy" id="1033008"/>
    <lineage>
        <taxon>Eukaryota</taxon>
        <taxon>Fungi</taxon>
        <taxon>Dikarya</taxon>
        <taxon>Basidiomycota</taxon>
        <taxon>Agaricomycotina</taxon>
        <taxon>Agaricomycetes</taxon>
        <taxon>Agaricomycetidae</taxon>
        <taxon>Agaricales</taxon>
        <taxon>Marasmiineae</taxon>
        <taxon>Mycenaceae</taxon>
        <taxon>Mycena</taxon>
    </lineage>
</organism>
<dbReference type="EMBL" id="JARIHO010000157">
    <property type="protein sequence ID" value="KAJ7300664.1"/>
    <property type="molecule type" value="Genomic_DNA"/>
</dbReference>